<gene>
    <name evidence="1" type="ORF">EDC62_0938</name>
</gene>
<dbReference type="EMBL" id="RKQL01000001">
    <property type="protein sequence ID" value="RPE73227.1"/>
    <property type="molecule type" value="Genomic_DNA"/>
</dbReference>
<name>A0A3N4V822_9BURK</name>
<accession>A0A3N4V822</accession>
<dbReference type="Proteomes" id="UP000272193">
    <property type="component" value="Unassembled WGS sequence"/>
</dbReference>
<sequence>MALAGYAYLGSESQISTRFPYSRRYEQAQQAAGLPIYQRLVVGLKDAPPQNFRISTQLESLRGRDQALAAALVIGNETVSIEQFGNLRKLAVIIRGQAMVFDFKSMNVVRAYPLSFAYVDLLDHAPTDEEIDARVKLVFEGANGKPGLISRFVQSLSAAVPPASVSRFLQVTKVEIKPEANEGLPAFVRDVPSDAQTWAADVVAEAISTRVGVPIVPYSKGYAIGNVMSVRVSDGTVWELKLPKPDYEISVTLSGFRKIKFAEVAGGATSYVYGAYADLRIEEPLSGKLFFSSALKNGETRVIPASQTYVDDGPHFYDALNGLFVKTALAINESGDPKWIQSAASAKDISAQLIQVKELMKLCKQ</sequence>
<comment type="caution">
    <text evidence="1">The sequence shown here is derived from an EMBL/GenBank/DDBJ whole genome shotgun (WGS) entry which is preliminary data.</text>
</comment>
<organism evidence="1 2">
    <name type="scientific">Tibeticola sediminis</name>
    <dbReference type="NCBI Taxonomy" id="1917811"/>
    <lineage>
        <taxon>Bacteria</taxon>
        <taxon>Pseudomonadati</taxon>
        <taxon>Pseudomonadota</taxon>
        <taxon>Betaproteobacteria</taxon>
        <taxon>Burkholderiales</taxon>
        <taxon>Comamonadaceae</taxon>
        <taxon>Tibeticola</taxon>
    </lineage>
</organism>
<evidence type="ECO:0000313" key="1">
    <source>
        <dbReference type="EMBL" id="RPE73227.1"/>
    </source>
</evidence>
<keyword evidence="2" id="KW-1185">Reference proteome</keyword>
<reference evidence="1 2" key="1">
    <citation type="submission" date="2018-11" db="EMBL/GenBank/DDBJ databases">
        <title>Genomic Encyclopedia of Type Strains, Phase IV (KMG-IV): sequencing the most valuable type-strain genomes for metagenomic binning, comparative biology and taxonomic classification.</title>
        <authorList>
            <person name="Goeker M."/>
        </authorList>
    </citation>
    <scope>NUCLEOTIDE SEQUENCE [LARGE SCALE GENOMIC DNA]</scope>
    <source>
        <strain evidence="1 2">DSM 101684</strain>
    </source>
</reference>
<dbReference type="AlphaFoldDB" id="A0A3N4V822"/>
<evidence type="ECO:0000313" key="2">
    <source>
        <dbReference type="Proteomes" id="UP000272193"/>
    </source>
</evidence>
<proteinExistence type="predicted"/>
<protein>
    <submittedName>
        <fullName evidence="1">Uncharacterized protein</fullName>
    </submittedName>
</protein>